<feature type="domain" description="3'-5' exonuclease" evidence="5">
    <location>
        <begin position="77"/>
        <end position="242"/>
    </location>
</feature>
<dbReference type="GO" id="GO:0003676">
    <property type="term" value="F:nucleic acid binding"/>
    <property type="evidence" value="ECO:0007669"/>
    <property type="project" value="InterPro"/>
</dbReference>
<evidence type="ECO:0000256" key="1">
    <source>
        <dbReference type="ARBA" id="ARBA00022722"/>
    </source>
</evidence>
<dbReference type="PANTHER" id="PTHR13620">
    <property type="entry name" value="3-5 EXONUCLEASE"/>
    <property type="match status" value="1"/>
</dbReference>
<organism evidence="6 7">
    <name type="scientific">Dentipellis fragilis</name>
    <dbReference type="NCBI Taxonomy" id="205917"/>
    <lineage>
        <taxon>Eukaryota</taxon>
        <taxon>Fungi</taxon>
        <taxon>Dikarya</taxon>
        <taxon>Basidiomycota</taxon>
        <taxon>Agaricomycotina</taxon>
        <taxon>Agaricomycetes</taxon>
        <taxon>Russulales</taxon>
        <taxon>Hericiaceae</taxon>
        <taxon>Dentipellis</taxon>
    </lineage>
</organism>
<keyword evidence="4" id="KW-0812">Transmembrane</keyword>
<dbReference type="GO" id="GO:0008408">
    <property type="term" value="F:3'-5' exonuclease activity"/>
    <property type="evidence" value="ECO:0007669"/>
    <property type="project" value="InterPro"/>
</dbReference>
<evidence type="ECO:0000256" key="3">
    <source>
        <dbReference type="SAM" id="MobiDB-lite"/>
    </source>
</evidence>
<feature type="region of interest" description="Disordered" evidence="3">
    <location>
        <begin position="816"/>
        <end position="856"/>
    </location>
</feature>
<name>A0A4Y9YFH2_9AGAM</name>
<evidence type="ECO:0000256" key="4">
    <source>
        <dbReference type="SAM" id="Phobius"/>
    </source>
</evidence>
<dbReference type="EMBL" id="SEOQ01000527">
    <property type="protein sequence ID" value="TFY61105.1"/>
    <property type="molecule type" value="Genomic_DNA"/>
</dbReference>
<dbReference type="GO" id="GO:0005737">
    <property type="term" value="C:cytoplasm"/>
    <property type="evidence" value="ECO:0007669"/>
    <property type="project" value="TreeGrafter"/>
</dbReference>
<dbReference type="InterPro" id="IPR036397">
    <property type="entry name" value="RNaseH_sf"/>
</dbReference>
<dbReference type="InterPro" id="IPR051132">
    <property type="entry name" value="3-5_Exonuclease_domain"/>
</dbReference>
<dbReference type="SUPFAM" id="SSF53098">
    <property type="entry name" value="Ribonuclease H-like"/>
    <property type="match status" value="1"/>
</dbReference>
<dbReference type="Proteomes" id="UP000298327">
    <property type="component" value="Unassembled WGS sequence"/>
</dbReference>
<dbReference type="InterPro" id="IPR012337">
    <property type="entry name" value="RNaseH-like_sf"/>
</dbReference>
<feature type="transmembrane region" description="Helical" evidence="4">
    <location>
        <begin position="649"/>
        <end position="674"/>
    </location>
</feature>
<dbReference type="Pfam" id="PF01612">
    <property type="entry name" value="DNA_pol_A_exo1"/>
    <property type="match status" value="1"/>
</dbReference>
<keyword evidence="7" id="KW-1185">Reference proteome</keyword>
<accession>A0A4Y9YFH2</accession>
<dbReference type="Gene3D" id="3.30.420.10">
    <property type="entry name" value="Ribonuclease H-like superfamily/Ribonuclease H"/>
    <property type="match status" value="1"/>
</dbReference>
<evidence type="ECO:0000259" key="5">
    <source>
        <dbReference type="Pfam" id="PF01612"/>
    </source>
</evidence>
<keyword evidence="4" id="KW-0472">Membrane</keyword>
<dbReference type="STRING" id="205917.A0A4Y9YFH2"/>
<evidence type="ECO:0000313" key="7">
    <source>
        <dbReference type="Proteomes" id="UP000298327"/>
    </source>
</evidence>
<dbReference type="OrthoDB" id="2563021at2759"/>
<feature type="region of interest" description="Disordered" evidence="3">
    <location>
        <begin position="680"/>
        <end position="785"/>
    </location>
</feature>
<dbReference type="InterPro" id="IPR002562">
    <property type="entry name" value="3'-5'_exonuclease_dom"/>
</dbReference>
<gene>
    <name evidence="6" type="ORF">EVG20_g7186</name>
</gene>
<comment type="caution">
    <text evidence="6">The sequence shown here is derived from an EMBL/GenBank/DDBJ whole genome shotgun (WGS) entry which is preliminary data.</text>
</comment>
<keyword evidence="1" id="KW-0540">Nuclease</keyword>
<reference evidence="6 7" key="1">
    <citation type="submission" date="2019-02" db="EMBL/GenBank/DDBJ databases">
        <title>Genome sequencing of the rare red list fungi Dentipellis fragilis.</title>
        <authorList>
            <person name="Buettner E."/>
            <person name="Kellner H."/>
        </authorList>
    </citation>
    <scope>NUCLEOTIDE SEQUENCE [LARGE SCALE GENOMIC DNA]</scope>
    <source>
        <strain evidence="6 7">DSM 105465</strain>
    </source>
</reference>
<dbReference type="PANTHER" id="PTHR13620:SF104">
    <property type="entry name" value="EXONUCLEASE 3'-5' DOMAIN-CONTAINING PROTEIN 2"/>
    <property type="match status" value="1"/>
</dbReference>
<sequence length="856" mass="92984">MATVQAPIMLNTTLHCLHQVAQHTQLAMTALPPVKWDQFKGQVPPNAPIYDWRQFFPDAELKYIRTPGAADAELSRLIALHPMPIVGFDLEWRPGYFKAKGENPVAVVQIAFEEAILLIQISAMQAPRSVSESNVSDFPPLLDASSFTAFQRTDDCKKLFKDRGVSIRRCVDLALLARSVDSRWKGKYSNSVGLARLSEIYLTRTLPKGPVRMSNWEAHLNDAQLDYAANDCQSSLMVYYKLFARAVSTTPIPEEEFYTFDAIRGVLRDPFGRPWFPFNPFYDPGPPPPRPPKASDLPFSSLYAQRKPSAVLVPPPCLPRMLSDPEAAQLSCCKPFAMPSLSGVTTSPILSSFPYVPVTVYPDRSIVPTICSEQGLWDTLSIALSICFGPYGYVCELKLEAVNSRHFSPRASTSTGILLALAPRYLSLVATVYLYLVREDHEGGFTGQCDTLHITWERGTATGPNPTAPYYLQIYTSTFIVPFVVEAGTGTSMDFAVPFVPETQYQMCMFDKNGYTGGCQGIYTVIPSNNTSCANVTFPAGALDVDGQVDSGPLSQYGWVDQCTDISVTPKNGTPPYHFTVAPALHPPLNISSNSTDAINWTVSLSWGFSFFISVVDSQGNKWSQGPLHSGENGPTGCLDLDGSKGVPVGAAIGSGLGGLALGALLGLLAMYVYNRQRTRRQWTSNRRRSSPAPIFTTPYDPPLNSPGMASDPFGHQARDASSSSRNTGADPYHIEPFTMSSSDSAARASLMDSASSSQLIQPGTTQTPSGAATAPPHEHPPALNLDPSQVYVVHHDGGRPPVTVYTANGTEVVELPPRYGENQGPPPIQQPRQPGAAPRKGRRVASFGQSPSTST</sequence>
<keyword evidence="2" id="KW-0378">Hydrolase</keyword>
<feature type="compositionally biased region" description="Polar residues" evidence="3">
    <location>
        <begin position="753"/>
        <end position="771"/>
    </location>
</feature>
<dbReference type="CDD" id="cd06141">
    <property type="entry name" value="WRN_exo"/>
    <property type="match status" value="1"/>
</dbReference>
<dbReference type="GO" id="GO:0005634">
    <property type="term" value="C:nucleus"/>
    <property type="evidence" value="ECO:0007669"/>
    <property type="project" value="TreeGrafter"/>
</dbReference>
<proteinExistence type="predicted"/>
<evidence type="ECO:0000256" key="2">
    <source>
        <dbReference type="ARBA" id="ARBA00022801"/>
    </source>
</evidence>
<dbReference type="GO" id="GO:0006139">
    <property type="term" value="P:nucleobase-containing compound metabolic process"/>
    <property type="evidence" value="ECO:0007669"/>
    <property type="project" value="InterPro"/>
</dbReference>
<dbReference type="AlphaFoldDB" id="A0A4Y9YFH2"/>
<feature type="compositionally biased region" description="Basic residues" evidence="3">
    <location>
        <begin position="680"/>
        <end position="690"/>
    </location>
</feature>
<keyword evidence="4" id="KW-1133">Transmembrane helix</keyword>
<protein>
    <recommendedName>
        <fullName evidence="5">3'-5' exonuclease domain-containing protein</fullName>
    </recommendedName>
</protein>
<evidence type="ECO:0000313" key="6">
    <source>
        <dbReference type="EMBL" id="TFY61105.1"/>
    </source>
</evidence>